<dbReference type="EMBL" id="FYEK01000027">
    <property type="protein sequence ID" value="SNB64121.1"/>
    <property type="molecule type" value="Genomic_DNA"/>
</dbReference>
<dbReference type="RefSeq" id="WP_088571032.1">
    <property type="nucleotide sequence ID" value="NZ_FYEK01000027.1"/>
</dbReference>
<dbReference type="OrthoDB" id="9794671at2"/>
<dbReference type="AlphaFoldDB" id="A0A212QWP9"/>
<reference evidence="5" key="1">
    <citation type="submission" date="2017-06" db="EMBL/GenBank/DDBJ databases">
        <authorList>
            <person name="Varghese N."/>
            <person name="Submissions S."/>
        </authorList>
    </citation>
    <scope>NUCLEOTIDE SEQUENCE [LARGE SCALE GENOMIC DNA]</scope>
    <source>
        <strain evidence="5">JAD2</strain>
    </source>
</reference>
<keyword evidence="5" id="KW-1185">Reference proteome</keyword>
<dbReference type="InterPro" id="IPR052177">
    <property type="entry name" value="Divisome_Glycosyl_Hydrolase"/>
</dbReference>
<dbReference type="InParanoid" id="A0A212QWP9"/>
<keyword evidence="4" id="KW-0449">Lipoprotein</keyword>
<evidence type="ECO:0000256" key="2">
    <source>
        <dbReference type="SAM" id="SignalP"/>
    </source>
</evidence>
<dbReference type="PANTHER" id="PTHR43405:SF1">
    <property type="entry name" value="GLYCOSYL HYDROLASE DIGH"/>
    <property type="match status" value="1"/>
</dbReference>
<dbReference type="PANTHER" id="PTHR43405">
    <property type="entry name" value="GLYCOSYL HYDROLASE DIGH"/>
    <property type="match status" value="1"/>
</dbReference>
<dbReference type="Pfam" id="PF02638">
    <property type="entry name" value="GHL10"/>
    <property type="match status" value="1"/>
</dbReference>
<evidence type="ECO:0000256" key="1">
    <source>
        <dbReference type="ARBA" id="ARBA00022729"/>
    </source>
</evidence>
<proteinExistence type="predicted"/>
<feature type="signal peptide" evidence="2">
    <location>
        <begin position="1"/>
        <end position="24"/>
    </location>
</feature>
<dbReference type="FunCoup" id="A0A212QWP9">
    <property type="interactions" value="22"/>
</dbReference>
<protein>
    <submittedName>
        <fullName evidence="4">Uncharacterized lipoprotein YddW, UPF0748 family</fullName>
    </submittedName>
</protein>
<evidence type="ECO:0000313" key="4">
    <source>
        <dbReference type="EMBL" id="SNB64121.1"/>
    </source>
</evidence>
<name>A0A212QWP9_9CHLR</name>
<accession>A0A212QWP9</accession>
<evidence type="ECO:0000313" key="5">
    <source>
        <dbReference type="Proteomes" id="UP000197025"/>
    </source>
</evidence>
<dbReference type="Proteomes" id="UP000197025">
    <property type="component" value="Unassembled WGS sequence"/>
</dbReference>
<keyword evidence="1 2" id="KW-0732">Signal</keyword>
<dbReference type="InterPro" id="IPR017853">
    <property type="entry name" value="GH"/>
</dbReference>
<sequence length="461" mass="51594">MSRRRALPGLLLLLLFVGSSPMRPDGIPPADVENALWYVWSRYIPAIPFHASPAFPSIGGEVQAGPYQVYLPLVMRAPSAAPEFRALWVTRFDWTRADGTWARPEMLVAIADQAAAARFNVLLFQVRGVGDAYYAPGYEPWAARLTGTVTRTLGVSPGFDPLRVLLEAAHARGLQVHAYVNVYPTWLCGVGAPPDGLNPPHPFWTFSRTNGRSWSAWRVYDASGMPMNMMTCGSYLWATPAWSGVRDHLRRVVGDLMRRYDLDGVHLDLIRYPGPDYSYDPFTPSFSSPAERAEWQREQVNAMVREISVVVKGIRPQAWVTAAVWGVYQNRWGWPGFRQGYSDYYQDSKRWLREGWVDAIMPMIYPAGPSANCPDTTVWTLDRFRILVADFLADAGGRYVFPGIHGGYACFQDVLDRIQAARALGARGMAIFAYGPLSQRGYWDELATQAFPQPAPVPPLP</sequence>
<organism evidence="4 5">
    <name type="scientific">Thermoflexus hugenholtzii JAD2</name>
    <dbReference type="NCBI Taxonomy" id="877466"/>
    <lineage>
        <taxon>Bacteria</taxon>
        <taxon>Bacillati</taxon>
        <taxon>Chloroflexota</taxon>
        <taxon>Thermoflexia</taxon>
        <taxon>Thermoflexales</taxon>
        <taxon>Thermoflexaceae</taxon>
        <taxon>Thermoflexus</taxon>
    </lineage>
</organism>
<feature type="chain" id="PRO_5013370017" evidence="2">
    <location>
        <begin position="25"/>
        <end position="461"/>
    </location>
</feature>
<dbReference type="SUPFAM" id="SSF51445">
    <property type="entry name" value="(Trans)glycosidases"/>
    <property type="match status" value="1"/>
</dbReference>
<feature type="domain" description="Glycosyl hydrolase-like 10" evidence="3">
    <location>
        <begin position="83"/>
        <end position="367"/>
    </location>
</feature>
<gene>
    <name evidence="4" type="ORF">SAMN02746019_00007800</name>
</gene>
<evidence type="ECO:0000259" key="3">
    <source>
        <dbReference type="Pfam" id="PF02638"/>
    </source>
</evidence>
<dbReference type="Gene3D" id="3.20.20.80">
    <property type="entry name" value="Glycosidases"/>
    <property type="match status" value="1"/>
</dbReference>
<dbReference type="InterPro" id="IPR003790">
    <property type="entry name" value="GHL10"/>
</dbReference>